<accession>A0A2L0EHM9</accession>
<protein>
    <submittedName>
        <fullName evidence="1">Uncharacterized protein</fullName>
    </submittedName>
</protein>
<organism evidence="1 2">
    <name type="scientific">Sorangium cellulosum</name>
    <name type="common">Polyangium cellulosum</name>
    <dbReference type="NCBI Taxonomy" id="56"/>
    <lineage>
        <taxon>Bacteria</taxon>
        <taxon>Pseudomonadati</taxon>
        <taxon>Myxococcota</taxon>
        <taxon>Polyangia</taxon>
        <taxon>Polyangiales</taxon>
        <taxon>Polyangiaceae</taxon>
        <taxon>Sorangium</taxon>
    </lineage>
</organism>
<dbReference type="RefSeq" id="WP_159396525.1">
    <property type="nucleotide sequence ID" value="NZ_CP012673.1"/>
</dbReference>
<name>A0A2L0EHM9_SORCE</name>
<sequence length="182" mass="18340">MIDDIPGMSSLMVFSDPRATPRDKAIAVAVDALSVVGVGVVVKLAGKAAGATGKAGSAARAGVVALGESVGSAREAGKAVRALTPADLGLGENTIVEGTFAINGAKATAYVRYLGKPPEGLGSGLLRARKALGAAAKEEGASILQIETSRVIEETGRLAPILERAGFGVRPNGTMFWEGALK</sequence>
<evidence type="ECO:0000313" key="2">
    <source>
        <dbReference type="Proteomes" id="UP000238348"/>
    </source>
</evidence>
<proteinExistence type="predicted"/>
<dbReference type="AlphaFoldDB" id="A0A2L0EHM9"/>
<reference evidence="1 2" key="1">
    <citation type="submission" date="2015-09" db="EMBL/GenBank/DDBJ databases">
        <title>Sorangium comparison.</title>
        <authorList>
            <person name="Zaburannyi N."/>
            <person name="Bunk B."/>
            <person name="Overmann J."/>
            <person name="Mueller R."/>
        </authorList>
    </citation>
    <scope>NUCLEOTIDE SEQUENCE [LARGE SCALE GENOMIC DNA]</scope>
    <source>
        <strain evidence="1 2">So ce26</strain>
    </source>
</reference>
<evidence type="ECO:0000313" key="1">
    <source>
        <dbReference type="EMBL" id="AUX38810.1"/>
    </source>
</evidence>
<dbReference type="Proteomes" id="UP000238348">
    <property type="component" value="Chromosome"/>
</dbReference>
<gene>
    <name evidence="1" type="ORF">SOCE26_001880</name>
</gene>
<dbReference type="EMBL" id="CP012673">
    <property type="protein sequence ID" value="AUX38810.1"/>
    <property type="molecule type" value="Genomic_DNA"/>
</dbReference>